<comment type="caution">
    <text evidence="2">The sequence shown here is derived from an EMBL/GenBank/DDBJ whole genome shotgun (WGS) entry which is preliminary data.</text>
</comment>
<name>A0A2P5EU12_TREOI</name>
<feature type="non-terminal residue" evidence="2">
    <location>
        <position position="128"/>
    </location>
</feature>
<dbReference type="AlphaFoldDB" id="A0A2P5EU12"/>
<dbReference type="OrthoDB" id="10370881at2759"/>
<sequence length="128" mass="14044">MKSISSLDIFSLSPASTAAAESPEVSNLGRLLGLSPAPEPAALGSISFNFFFKSLYDKNLSRHSGKVSSIWLLRLFPNFISLSLYIYRCKLLFFLKEKKKCLFSGKEKENARKCSEEGKEGKKVGGGG</sequence>
<organism evidence="2 3">
    <name type="scientific">Trema orientale</name>
    <name type="common">Charcoal tree</name>
    <name type="synonym">Celtis orientalis</name>
    <dbReference type="NCBI Taxonomy" id="63057"/>
    <lineage>
        <taxon>Eukaryota</taxon>
        <taxon>Viridiplantae</taxon>
        <taxon>Streptophyta</taxon>
        <taxon>Embryophyta</taxon>
        <taxon>Tracheophyta</taxon>
        <taxon>Spermatophyta</taxon>
        <taxon>Magnoliopsida</taxon>
        <taxon>eudicotyledons</taxon>
        <taxon>Gunneridae</taxon>
        <taxon>Pentapetalae</taxon>
        <taxon>rosids</taxon>
        <taxon>fabids</taxon>
        <taxon>Rosales</taxon>
        <taxon>Cannabaceae</taxon>
        <taxon>Trema</taxon>
    </lineage>
</organism>
<feature type="region of interest" description="Disordered" evidence="1">
    <location>
        <begin position="105"/>
        <end position="128"/>
    </location>
</feature>
<accession>A0A2P5EU12</accession>
<evidence type="ECO:0000256" key="1">
    <source>
        <dbReference type="SAM" id="MobiDB-lite"/>
    </source>
</evidence>
<keyword evidence="3" id="KW-1185">Reference proteome</keyword>
<evidence type="ECO:0000313" key="3">
    <source>
        <dbReference type="Proteomes" id="UP000237000"/>
    </source>
</evidence>
<gene>
    <name evidence="2" type="ORF">TorRG33x02_152350</name>
</gene>
<dbReference type="Proteomes" id="UP000237000">
    <property type="component" value="Unassembled WGS sequence"/>
</dbReference>
<protein>
    <submittedName>
        <fullName evidence="2">Uncharacterized protein</fullName>
    </submittedName>
</protein>
<proteinExistence type="predicted"/>
<reference evidence="3" key="1">
    <citation type="submission" date="2016-06" db="EMBL/GenBank/DDBJ databases">
        <title>Parallel loss of symbiosis genes in relatives of nitrogen-fixing non-legume Parasponia.</title>
        <authorList>
            <person name="Van Velzen R."/>
            <person name="Holmer R."/>
            <person name="Bu F."/>
            <person name="Rutten L."/>
            <person name="Van Zeijl A."/>
            <person name="Liu W."/>
            <person name="Santuari L."/>
            <person name="Cao Q."/>
            <person name="Sharma T."/>
            <person name="Shen D."/>
            <person name="Roswanjaya Y."/>
            <person name="Wardhani T."/>
            <person name="Kalhor M.S."/>
            <person name="Jansen J."/>
            <person name="Van den Hoogen J."/>
            <person name="Gungor B."/>
            <person name="Hartog M."/>
            <person name="Hontelez J."/>
            <person name="Verver J."/>
            <person name="Yang W.-C."/>
            <person name="Schijlen E."/>
            <person name="Repin R."/>
            <person name="Schilthuizen M."/>
            <person name="Schranz E."/>
            <person name="Heidstra R."/>
            <person name="Miyata K."/>
            <person name="Fedorova E."/>
            <person name="Kohlen W."/>
            <person name="Bisseling T."/>
            <person name="Smit S."/>
            <person name="Geurts R."/>
        </authorList>
    </citation>
    <scope>NUCLEOTIDE SEQUENCE [LARGE SCALE GENOMIC DNA]</scope>
    <source>
        <strain evidence="3">cv. RG33-2</strain>
    </source>
</reference>
<dbReference type="EMBL" id="JXTC01000099">
    <property type="protein sequence ID" value="PON89006.1"/>
    <property type="molecule type" value="Genomic_DNA"/>
</dbReference>
<dbReference type="InParanoid" id="A0A2P5EU12"/>
<evidence type="ECO:0000313" key="2">
    <source>
        <dbReference type="EMBL" id="PON89006.1"/>
    </source>
</evidence>